<proteinExistence type="predicted"/>
<evidence type="ECO:0000313" key="1">
    <source>
        <dbReference type="EMBL" id="KAF9060614.1"/>
    </source>
</evidence>
<gene>
    <name evidence="1" type="ORF">BDP27DRAFT_1370392</name>
</gene>
<reference evidence="1" key="1">
    <citation type="submission" date="2020-11" db="EMBL/GenBank/DDBJ databases">
        <authorList>
            <consortium name="DOE Joint Genome Institute"/>
            <person name="Ahrendt S."/>
            <person name="Riley R."/>
            <person name="Andreopoulos W."/>
            <person name="Labutti K."/>
            <person name="Pangilinan J."/>
            <person name="Ruiz-Duenas F.J."/>
            <person name="Barrasa J.M."/>
            <person name="Sanchez-Garcia M."/>
            <person name="Camarero S."/>
            <person name="Miyauchi S."/>
            <person name="Serrano A."/>
            <person name="Linde D."/>
            <person name="Babiker R."/>
            <person name="Drula E."/>
            <person name="Ayuso-Fernandez I."/>
            <person name="Pacheco R."/>
            <person name="Padilla G."/>
            <person name="Ferreira P."/>
            <person name="Barriuso J."/>
            <person name="Kellner H."/>
            <person name="Castanera R."/>
            <person name="Alfaro M."/>
            <person name="Ramirez L."/>
            <person name="Pisabarro A.G."/>
            <person name="Kuo A."/>
            <person name="Tritt A."/>
            <person name="Lipzen A."/>
            <person name="He G."/>
            <person name="Yan M."/>
            <person name="Ng V."/>
            <person name="Cullen D."/>
            <person name="Martin F."/>
            <person name="Rosso M.-N."/>
            <person name="Henrissat B."/>
            <person name="Hibbett D."/>
            <person name="Martinez A.T."/>
            <person name="Grigoriev I.V."/>
        </authorList>
    </citation>
    <scope>NUCLEOTIDE SEQUENCE</scope>
    <source>
        <strain evidence="1">AH 40177</strain>
    </source>
</reference>
<keyword evidence="2" id="KW-1185">Reference proteome</keyword>
<name>A0A9P5P813_9AGAR</name>
<sequence length="209" mass="22110">MAVDTEVNGLQDARTAVATSWIDDIWEDPAPAGTACLLPKSAPDVPQPIVGENFFSGIYKESETALVIIGVSGDNKTGLHKRANLGLGLRGDPFENSSGAEGITIAGPGFFGLTGSKHHFGGVDKPTGDLPGDESLDNGVNADSVERQKASPELKVLRKALALVLQLCKICDYGSQQIGDLESGYTDDYLAQQVKANKRYANKTDCVSE</sequence>
<organism evidence="1 2">
    <name type="scientific">Rhodocollybia butyracea</name>
    <dbReference type="NCBI Taxonomy" id="206335"/>
    <lineage>
        <taxon>Eukaryota</taxon>
        <taxon>Fungi</taxon>
        <taxon>Dikarya</taxon>
        <taxon>Basidiomycota</taxon>
        <taxon>Agaricomycotina</taxon>
        <taxon>Agaricomycetes</taxon>
        <taxon>Agaricomycetidae</taxon>
        <taxon>Agaricales</taxon>
        <taxon>Marasmiineae</taxon>
        <taxon>Omphalotaceae</taxon>
        <taxon>Rhodocollybia</taxon>
    </lineage>
</organism>
<dbReference type="EMBL" id="JADNRY010000235">
    <property type="protein sequence ID" value="KAF9060614.1"/>
    <property type="molecule type" value="Genomic_DNA"/>
</dbReference>
<dbReference type="Proteomes" id="UP000772434">
    <property type="component" value="Unassembled WGS sequence"/>
</dbReference>
<comment type="caution">
    <text evidence="1">The sequence shown here is derived from an EMBL/GenBank/DDBJ whole genome shotgun (WGS) entry which is preliminary data.</text>
</comment>
<evidence type="ECO:0000313" key="2">
    <source>
        <dbReference type="Proteomes" id="UP000772434"/>
    </source>
</evidence>
<accession>A0A9P5P813</accession>
<protein>
    <submittedName>
        <fullName evidence="1">Uncharacterized protein</fullName>
    </submittedName>
</protein>
<dbReference type="AlphaFoldDB" id="A0A9P5P813"/>